<dbReference type="EMBL" id="LGTE01000003">
    <property type="protein sequence ID" value="KNZ70560.1"/>
    <property type="molecule type" value="Genomic_DNA"/>
</dbReference>
<accession>A0A0L6W4V4</accession>
<dbReference type="RefSeq" id="WP_052216925.1">
    <property type="nucleotide sequence ID" value="NZ_LGTE01000003.1"/>
</dbReference>
<dbReference type="Proteomes" id="UP000037175">
    <property type="component" value="Unassembled WGS sequence"/>
</dbReference>
<protein>
    <submittedName>
        <fullName evidence="3">Double zinc ribbon</fullName>
    </submittedName>
</protein>
<organism evidence="3 4">
    <name type="scientific">Thermincola ferriacetica</name>
    <dbReference type="NCBI Taxonomy" id="281456"/>
    <lineage>
        <taxon>Bacteria</taxon>
        <taxon>Bacillati</taxon>
        <taxon>Bacillota</taxon>
        <taxon>Clostridia</taxon>
        <taxon>Eubacteriales</taxon>
        <taxon>Thermincolaceae</taxon>
        <taxon>Thermincola</taxon>
    </lineage>
</organism>
<evidence type="ECO:0000256" key="1">
    <source>
        <dbReference type="SAM" id="Phobius"/>
    </source>
</evidence>
<evidence type="ECO:0000259" key="2">
    <source>
        <dbReference type="Pfam" id="PF12773"/>
    </source>
</evidence>
<sequence>MTRGDNRDNLVKMLLIIFLTAVISIILYSLFLRQRLFFGLGIYYGQSLDINSLVTGSLVFVVKLLWLTFIISLVVGIVMVTKKYLVDGKKIGLAFTGPSDEQGYTCPCCGTRLTAEFKFCPNCKASLKDVCARCGKDLQVGWKSCPWCGTGRSNN</sequence>
<feature type="transmembrane region" description="Helical" evidence="1">
    <location>
        <begin position="52"/>
        <end position="80"/>
    </location>
</feature>
<gene>
    <name evidence="3" type="ORF">Tfer_0744</name>
</gene>
<keyword evidence="4" id="KW-1185">Reference proteome</keyword>
<keyword evidence="1" id="KW-0812">Transmembrane</keyword>
<name>A0A0L6W4V4_9FIRM</name>
<proteinExistence type="predicted"/>
<dbReference type="InterPro" id="IPR025874">
    <property type="entry name" value="DZR"/>
</dbReference>
<feature type="domain" description="DZANK-type" evidence="2">
    <location>
        <begin position="106"/>
        <end position="149"/>
    </location>
</feature>
<dbReference type="AlphaFoldDB" id="A0A0L6W4V4"/>
<dbReference type="Pfam" id="PF12773">
    <property type="entry name" value="DZR"/>
    <property type="match status" value="1"/>
</dbReference>
<feature type="transmembrane region" description="Helical" evidence="1">
    <location>
        <begin position="12"/>
        <end position="32"/>
    </location>
</feature>
<evidence type="ECO:0000313" key="4">
    <source>
        <dbReference type="Proteomes" id="UP000037175"/>
    </source>
</evidence>
<keyword evidence="1" id="KW-1133">Transmembrane helix</keyword>
<reference evidence="4" key="1">
    <citation type="submission" date="2015-07" db="EMBL/GenBank/DDBJ databases">
        <title>Complete Genome of Thermincola ferriacetica strain Z-0001T.</title>
        <authorList>
            <person name="Lusk B."/>
            <person name="Badalamenti J.P."/>
            <person name="Parameswaran P."/>
            <person name="Bond D.R."/>
            <person name="Torres C.I."/>
        </authorList>
    </citation>
    <scope>NUCLEOTIDE SEQUENCE [LARGE SCALE GENOMIC DNA]</scope>
    <source>
        <strain evidence="4">Z-0001</strain>
    </source>
</reference>
<evidence type="ECO:0000313" key="3">
    <source>
        <dbReference type="EMBL" id="KNZ70560.1"/>
    </source>
</evidence>
<keyword evidence="1" id="KW-0472">Membrane</keyword>
<comment type="caution">
    <text evidence="3">The sequence shown here is derived from an EMBL/GenBank/DDBJ whole genome shotgun (WGS) entry which is preliminary data.</text>
</comment>